<comment type="caution">
    <text evidence="1">The sequence shown here is derived from an EMBL/GenBank/DDBJ whole genome shotgun (WGS) entry which is preliminary data.</text>
</comment>
<dbReference type="EMBL" id="JACXVP010000009">
    <property type="protein sequence ID" value="KAG5585990.1"/>
    <property type="molecule type" value="Genomic_DNA"/>
</dbReference>
<name>A0A9J5XFM6_SOLCO</name>
<evidence type="ECO:0000313" key="1">
    <source>
        <dbReference type="EMBL" id="KAG5585990.1"/>
    </source>
</evidence>
<dbReference type="OrthoDB" id="10502554at2759"/>
<gene>
    <name evidence="1" type="ORF">H5410_046424</name>
</gene>
<organism evidence="1 2">
    <name type="scientific">Solanum commersonii</name>
    <name type="common">Commerson's wild potato</name>
    <name type="synonym">Commerson's nightshade</name>
    <dbReference type="NCBI Taxonomy" id="4109"/>
    <lineage>
        <taxon>Eukaryota</taxon>
        <taxon>Viridiplantae</taxon>
        <taxon>Streptophyta</taxon>
        <taxon>Embryophyta</taxon>
        <taxon>Tracheophyta</taxon>
        <taxon>Spermatophyta</taxon>
        <taxon>Magnoliopsida</taxon>
        <taxon>eudicotyledons</taxon>
        <taxon>Gunneridae</taxon>
        <taxon>Pentapetalae</taxon>
        <taxon>asterids</taxon>
        <taxon>lamiids</taxon>
        <taxon>Solanales</taxon>
        <taxon>Solanaceae</taxon>
        <taxon>Solanoideae</taxon>
        <taxon>Solaneae</taxon>
        <taxon>Solanum</taxon>
    </lineage>
</organism>
<dbReference type="AlphaFoldDB" id="A0A9J5XFM6"/>
<proteinExistence type="predicted"/>
<protein>
    <submittedName>
        <fullName evidence="1">Uncharacterized protein</fullName>
    </submittedName>
</protein>
<accession>A0A9J5XFM6</accession>
<dbReference type="Proteomes" id="UP000824120">
    <property type="component" value="Chromosome 9"/>
</dbReference>
<reference evidence="1 2" key="1">
    <citation type="submission" date="2020-09" db="EMBL/GenBank/DDBJ databases">
        <title>De no assembly of potato wild relative species, Solanum commersonii.</title>
        <authorList>
            <person name="Cho K."/>
        </authorList>
    </citation>
    <scope>NUCLEOTIDE SEQUENCE [LARGE SCALE GENOMIC DNA]</scope>
    <source>
        <strain evidence="1">LZ3.2</strain>
        <tissue evidence="1">Leaf</tissue>
    </source>
</reference>
<sequence>MKELMMKLPQGPDESYLGRKKKVQLANLEKAYTCLAKSHGELSISYSKMKKKKKSCDKFFTRMWKGVKGL</sequence>
<keyword evidence="2" id="KW-1185">Reference proteome</keyword>
<evidence type="ECO:0000313" key="2">
    <source>
        <dbReference type="Proteomes" id="UP000824120"/>
    </source>
</evidence>